<dbReference type="eggNOG" id="COG2208">
    <property type="taxonomic scope" value="Bacteria"/>
</dbReference>
<dbReference type="InterPro" id="IPR011123">
    <property type="entry name" value="Y_Y_Y"/>
</dbReference>
<accession>A1ZHV0</accession>
<dbReference type="PANTHER" id="PTHR43156">
    <property type="entry name" value="STAGE II SPORULATION PROTEIN E-RELATED"/>
    <property type="match status" value="1"/>
</dbReference>
<feature type="signal peptide" evidence="3">
    <location>
        <begin position="1"/>
        <end position="22"/>
    </location>
</feature>
<dbReference type="SMART" id="SM00065">
    <property type="entry name" value="GAF"/>
    <property type="match status" value="1"/>
</dbReference>
<dbReference type="InterPro" id="IPR052016">
    <property type="entry name" value="Bact_Sigma-Reg"/>
</dbReference>
<reference evidence="5 6" key="1">
    <citation type="submission" date="2007-01" db="EMBL/GenBank/DDBJ databases">
        <authorList>
            <person name="Haygood M."/>
            <person name="Podell S."/>
            <person name="Anderson C."/>
            <person name="Hopkinson B."/>
            <person name="Roe K."/>
            <person name="Barbeau K."/>
            <person name="Gaasterland T."/>
            <person name="Ferriera S."/>
            <person name="Johnson J."/>
            <person name="Kravitz S."/>
            <person name="Beeson K."/>
            <person name="Sutton G."/>
            <person name="Rogers Y.-H."/>
            <person name="Friedman R."/>
            <person name="Frazier M."/>
            <person name="Venter J.C."/>
        </authorList>
    </citation>
    <scope>NUCLEOTIDE SEQUENCE [LARGE SCALE GENOMIC DNA]</scope>
    <source>
        <strain evidence="5 6">ATCC 23134</strain>
    </source>
</reference>
<sequence length="1267" mass="145268">MRFGKLLRTMILWWCSVFYTNAQPLSSPVFPIKNKGVPFITNFTTKDYNAHDQNWRITQNNHHVLYVGNTMGLLEFDGVHWRLIELPNKSSVRGICHSSNGKVYIGGKGFIGYVSTNATGQTYVASLMDKLPKNAHDFQTVWGIREVPNEGIVFRAREQLVILKQGKCKVILPPTGTRFGYAFKLNQQLYVSIPKVGILKLENGQLKPSKRFEKLEDKNIKYAVPMSQGQWLLLTRTKLYIHNATNTRPFAAHLNDFFTQNKLYSIAKINDHYYALGTNRAGVLIIDKTGKVIQHIHRGNGLQGNNVYYLYLDQNRNLWAALSNGIALLEVASPFSKLYGINGTVYDTYVHQKKLFSATSQGIQYRHWSSYQNPLSDTVRFYPMSDFVHQTWAFSMEQNQLLAAYNPGVVQVETLGTNPKLKELETLPGNIWTFTHIAHRPKYLLAGSISGLFLLEWKNNVWQLKHKVKGFSHNARYLQEGKNGYFWVSNDQKGVCRFKLDTTTYSQITQTVWYNKAKGLPSNTFNRVYKINGKNVVASEDGIYVYHQAQDQFVREKKLNQLLGAQQAVLYLRSDAQQNIWAMLQSKADKYPHLVLLKKNNEGYQRKDQTLKKMRGVFIEKIAPHLNSLGNKDVLLATREGLIHYDPTIALPPFSFSALLRKVLVLEAKDSVIFSGTLTNPARQATVLPYKYHSLRFAASSTFYANAHQNQYRYWLEGLDVQWSDWTSETYKEYTNLPAGNYVLHLQTRNVYKAVSPIVDYRFQILPPWYRTVWAYISYVLLGLLIITGGVRWYTARLRRQKEHLAQLVAARTKELEVQNSYLEQSYKNVSLMTKMGQEITASLNLDKVLNTIYENVNKLMDATIFGIGIYQPETQQVSFELAIERNMRYKPYSRSMSEKNQFSVWCIENKQSILMGNVVEEQYQYIEEAFLADQYLLDGSQSTMPASAVYVPLMIQDRMVGVISAQSFQHHAYTDYHLNLLKNLSLYVAIAIENAQIYQQIDRKNEDITAGIKYAKRIQQAILPLTDRMLKALPAHFVLYLPRDIVSGDFYWFEETEGLIFLVAADCTGHGVSGALMTMLGSSALAEIVIQKKIHQPHQILNALDKVMRRILKSKDTHIQDGMDMAICVIDKNRSQLHFAGAKNSLLLIQGGKAQEIKGDMYEINGHRKANQPTKYRNHTIAIDQPTSFYIYSDGFQDQFGGADGKKFMKKRFRELIYQLSAEPIEQQKQLLQKKLYEWMEGQSQVDDILVIGVEIQAIHPEADAT</sequence>
<dbReference type="Proteomes" id="UP000004095">
    <property type="component" value="Unassembled WGS sequence"/>
</dbReference>
<dbReference type="Pfam" id="PF07495">
    <property type="entry name" value="Y_Y_Y"/>
    <property type="match status" value="1"/>
</dbReference>
<evidence type="ECO:0000313" key="5">
    <source>
        <dbReference type="EMBL" id="EAY30107.1"/>
    </source>
</evidence>
<evidence type="ECO:0000256" key="2">
    <source>
        <dbReference type="SAM" id="Phobius"/>
    </source>
</evidence>
<dbReference type="SUPFAM" id="SSF55781">
    <property type="entry name" value="GAF domain-like"/>
    <property type="match status" value="1"/>
</dbReference>
<organism evidence="5 6">
    <name type="scientific">Microscilla marina ATCC 23134</name>
    <dbReference type="NCBI Taxonomy" id="313606"/>
    <lineage>
        <taxon>Bacteria</taxon>
        <taxon>Pseudomonadati</taxon>
        <taxon>Bacteroidota</taxon>
        <taxon>Cytophagia</taxon>
        <taxon>Cytophagales</taxon>
        <taxon>Microscillaceae</taxon>
        <taxon>Microscilla</taxon>
    </lineage>
</organism>
<dbReference type="Pfam" id="PF07228">
    <property type="entry name" value="SpoIIE"/>
    <property type="match status" value="1"/>
</dbReference>
<keyword evidence="2" id="KW-1133">Transmembrane helix</keyword>
<dbReference type="OrthoDB" id="9806995at2"/>
<protein>
    <submittedName>
        <fullName evidence="5">Serine/threonine protein kinases</fullName>
    </submittedName>
</protein>
<dbReference type="SUPFAM" id="SSF101898">
    <property type="entry name" value="NHL repeat"/>
    <property type="match status" value="1"/>
</dbReference>
<name>A1ZHV0_MICM2</name>
<dbReference type="Gene3D" id="2.60.40.10">
    <property type="entry name" value="Immunoglobulins"/>
    <property type="match status" value="1"/>
</dbReference>
<dbReference type="InterPro" id="IPR015943">
    <property type="entry name" value="WD40/YVTN_repeat-like_dom_sf"/>
</dbReference>
<dbReference type="GO" id="GO:0016791">
    <property type="term" value="F:phosphatase activity"/>
    <property type="evidence" value="ECO:0007669"/>
    <property type="project" value="TreeGrafter"/>
</dbReference>
<keyword evidence="2" id="KW-0812">Transmembrane</keyword>
<dbReference type="Pfam" id="PF13185">
    <property type="entry name" value="GAF_2"/>
    <property type="match status" value="1"/>
</dbReference>
<evidence type="ECO:0000256" key="3">
    <source>
        <dbReference type="SAM" id="SignalP"/>
    </source>
</evidence>
<keyword evidence="5" id="KW-0418">Kinase</keyword>
<keyword evidence="3" id="KW-0732">Signal</keyword>
<dbReference type="InterPro" id="IPR001932">
    <property type="entry name" value="PPM-type_phosphatase-like_dom"/>
</dbReference>
<keyword evidence="5" id="KW-0723">Serine/threonine-protein kinase</keyword>
<dbReference type="Gene3D" id="3.30.450.40">
    <property type="match status" value="1"/>
</dbReference>
<evidence type="ECO:0000313" key="6">
    <source>
        <dbReference type="Proteomes" id="UP000004095"/>
    </source>
</evidence>
<keyword evidence="6" id="KW-1185">Reference proteome</keyword>
<dbReference type="GO" id="GO:0004674">
    <property type="term" value="F:protein serine/threonine kinase activity"/>
    <property type="evidence" value="ECO:0007669"/>
    <property type="project" value="UniProtKB-KW"/>
</dbReference>
<gene>
    <name evidence="5" type="ORF">M23134_05440</name>
</gene>
<keyword evidence="2" id="KW-0472">Membrane</keyword>
<dbReference type="AlphaFoldDB" id="A1ZHV0"/>
<dbReference type="InterPro" id="IPR036457">
    <property type="entry name" value="PPM-type-like_dom_sf"/>
</dbReference>
<dbReference type="eggNOG" id="COG2203">
    <property type="taxonomic scope" value="Bacteria"/>
</dbReference>
<feature type="domain" description="GAF" evidence="4">
    <location>
        <begin position="845"/>
        <end position="1003"/>
    </location>
</feature>
<evidence type="ECO:0000259" key="4">
    <source>
        <dbReference type="SMART" id="SM00065"/>
    </source>
</evidence>
<dbReference type="InterPro" id="IPR003018">
    <property type="entry name" value="GAF"/>
</dbReference>
<dbReference type="eggNOG" id="COG3292">
    <property type="taxonomic scope" value="Bacteria"/>
</dbReference>
<dbReference type="EMBL" id="AAWS01000008">
    <property type="protein sequence ID" value="EAY30107.1"/>
    <property type="molecule type" value="Genomic_DNA"/>
</dbReference>
<keyword evidence="5" id="KW-0808">Transferase</keyword>
<proteinExistence type="predicted"/>
<evidence type="ECO:0000256" key="1">
    <source>
        <dbReference type="ARBA" id="ARBA00022801"/>
    </source>
</evidence>
<feature type="transmembrane region" description="Helical" evidence="2">
    <location>
        <begin position="773"/>
        <end position="794"/>
    </location>
</feature>
<feature type="chain" id="PRO_5002641906" evidence="3">
    <location>
        <begin position="23"/>
        <end position="1267"/>
    </location>
</feature>
<keyword evidence="1" id="KW-0378">Hydrolase</keyword>
<dbReference type="PANTHER" id="PTHR43156:SF9">
    <property type="entry name" value="HAMP DOMAIN-CONTAINING PROTEIN"/>
    <property type="match status" value="1"/>
</dbReference>
<dbReference type="InterPro" id="IPR013783">
    <property type="entry name" value="Ig-like_fold"/>
</dbReference>
<comment type="caution">
    <text evidence="5">The sequence shown here is derived from an EMBL/GenBank/DDBJ whole genome shotgun (WGS) entry which is preliminary data.</text>
</comment>
<dbReference type="InterPro" id="IPR029016">
    <property type="entry name" value="GAF-like_dom_sf"/>
</dbReference>
<dbReference type="Gene3D" id="2.130.10.10">
    <property type="entry name" value="YVTN repeat-like/Quinoprotein amine dehydrogenase"/>
    <property type="match status" value="2"/>
</dbReference>
<dbReference type="Gene3D" id="3.60.40.10">
    <property type="entry name" value="PPM-type phosphatase domain"/>
    <property type="match status" value="1"/>
</dbReference>